<evidence type="ECO:0000256" key="11">
    <source>
        <dbReference type="ARBA" id="ARBA00022833"/>
    </source>
</evidence>
<proteinExistence type="inferred from homology"/>
<feature type="compositionally biased region" description="Low complexity" evidence="13">
    <location>
        <begin position="28"/>
        <end position="45"/>
    </location>
</feature>
<evidence type="ECO:0000313" key="18">
    <source>
        <dbReference type="EnsemblPlants" id="LPERR04G19380.1"/>
    </source>
</evidence>
<reference evidence="18" key="3">
    <citation type="submission" date="2015-04" db="UniProtKB">
        <authorList>
            <consortium name="EnsemblPlants"/>
        </authorList>
    </citation>
    <scope>IDENTIFICATION</scope>
</reference>
<evidence type="ECO:0000259" key="15">
    <source>
        <dbReference type="PROSITE" id="PS50089"/>
    </source>
</evidence>
<keyword evidence="10" id="KW-0833">Ubl conjugation pathway</keyword>
<evidence type="ECO:0000256" key="3">
    <source>
        <dbReference type="ARBA" id="ARBA00003976"/>
    </source>
</evidence>
<dbReference type="Pfam" id="PF05773">
    <property type="entry name" value="RWD"/>
    <property type="match status" value="1"/>
</dbReference>
<evidence type="ECO:0000256" key="13">
    <source>
        <dbReference type="SAM" id="MobiDB-lite"/>
    </source>
</evidence>
<comment type="function">
    <text evidence="3">Might act as an E3 ubiquitin-protein ligase, or as part of E3 complex, which accepts ubiquitin from specific E2 ubiquitin-conjugating enzymes and then transfers it to substrates.</text>
</comment>
<evidence type="ECO:0000256" key="6">
    <source>
        <dbReference type="ARBA" id="ARBA00022679"/>
    </source>
</evidence>
<protein>
    <recommendedName>
        <fullName evidence="5">RBR-type E3 ubiquitin transferase</fullName>
        <ecNumber evidence="5">2.3.2.31</ecNumber>
    </recommendedName>
</protein>
<reference evidence="19" key="2">
    <citation type="submission" date="2013-12" db="EMBL/GenBank/DDBJ databases">
        <authorList>
            <person name="Yu Y."/>
            <person name="Lee S."/>
            <person name="de Baynast K."/>
            <person name="Wissotski M."/>
            <person name="Liu L."/>
            <person name="Talag J."/>
            <person name="Goicoechea J."/>
            <person name="Angelova A."/>
            <person name="Jetty R."/>
            <person name="Kudrna D."/>
            <person name="Golser W."/>
            <person name="Rivera L."/>
            <person name="Zhang J."/>
            <person name="Wing R."/>
        </authorList>
    </citation>
    <scope>NUCLEOTIDE SEQUENCE</scope>
</reference>
<keyword evidence="14" id="KW-0812">Transmembrane</keyword>
<dbReference type="InterPro" id="IPR002867">
    <property type="entry name" value="IBR_dom"/>
</dbReference>
<comment type="catalytic activity">
    <reaction evidence="1">
        <text>[E2 ubiquitin-conjugating enzyme]-S-ubiquitinyl-L-cysteine + [acceptor protein]-L-lysine = [E2 ubiquitin-conjugating enzyme]-L-cysteine + [acceptor protein]-N(6)-ubiquitinyl-L-lysine.</text>
        <dbReference type="EC" id="2.3.2.31"/>
    </reaction>
</comment>
<dbReference type="GO" id="GO:0016567">
    <property type="term" value="P:protein ubiquitination"/>
    <property type="evidence" value="ECO:0007669"/>
    <property type="project" value="InterPro"/>
</dbReference>
<dbReference type="STRING" id="77586.A0A0D9W8V3"/>
<evidence type="ECO:0000259" key="17">
    <source>
        <dbReference type="PROSITE" id="PS51873"/>
    </source>
</evidence>
<dbReference type="GO" id="GO:0008270">
    <property type="term" value="F:zinc ion binding"/>
    <property type="evidence" value="ECO:0007669"/>
    <property type="project" value="UniProtKB-KW"/>
</dbReference>
<dbReference type="PROSITE" id="PS51873">
    <property type="entry name" value="TRIAD"/>
    <property type="match status" value="1"/>
</dbReference>
<keyword evidence="8" id="KW-0677">Repeat</keyword>
<evidence type="ECO:0000256" key="14">
    <source>
        <dbReference type="SAM" id="Phobius"/>
    </source>
</evidence>
<keyword evidence="9 12" id="KW-0863">Zinc-finger</keyword>
<dbReference type="PROSITE" id="PS00518">
    <property type="entry name" value="ZF_RING_1"/>
    <property type="match status" value="1"/>
</dbReference>
<feature type="domain" description="RING-type" evidence="15">
    <location>
        <begin position="315"/>
        <end position="363"/>
    </location>
</feature>
<name>A0A0D9W8V3_9ORYZ</name>
<dbReference type="Pfam" id="PF26200">
    <property type="entry name" value="Rcat_RNF216"/>
    <property type="match status" value="1"/>
</dbReference>
<evidence type="ECO:0000256" key="9">
    <source>
        <dbReference type="ARBA" id="ARBA00022771"/>
    </source>
</evidence>
<dbReference type="InterPro" id="IPR006575">
    <property type="entry name" value="RWD_dom"/>
</dbReference>
<dbReference type="PANTHER" id="PTHR11685">
    <property type="entry name" value="RBR FAMILY RING FINGER AND IBR DOMAIN-CONTAINING"/>
    <property type="match status" value="1"/>
</dbReference>
<dbReference type="SUPFAM" id="SSF54495">
    <property type="entry name" value="UBC-like"/>
    <property type="match status" value="1"/>
</dbReference>
<keyword evidence="19" id="KW-1185">Reference proteome</keyword>
<dbReference type="CDD" id="cd23821">
    <property type="entry name" value="RWD_IMPACT"/>
    <property type="match status" value="1"/>
</dbReference>
<dbReference type="FunFam" id="3.30.40.10:FF:000358">
    <property type="entry name" value="RBR-type E3 ubiquitin transferase"/>
    <property type="match status" value="1"/>
</dbReference>
<dbReference type="PROSITE" id="PS50908">
    <property type="entry name" value="RWD"/>
    <property type="match status" value="1"/>
</dbReference>
<organism evidence="18 19">
    <name type="scientific">Leersia perrieri</name>
    <dbReference type="NCBI Taxonomy" id="77586"/>
    <lineage>
        <taxon>Eukaryota</taxon>
        <taxon>Viridiplantae</taxon>
        <taxon>Streptophyta</taxon>
        <taxon>Embryophyta</taxon>
        <taxon>Tracheophyta</taxon>
        <taxon>Spermatophyta</taxon>
        <taxon>Magnoliopsida</taxon>
        <taxon>Liliopsida</taxon>
        <taxon>Poales</taxon>
        <taxon>Poaceae</taxon>
        <taxon>BOP clade</taxon>
        <taxon>Oryzoideae</taxon>
        <taxon>Oryzeae</taxon>
        <taxon>Oryzinae</taxon>
        <taxon>Leersia</taxon>
    </lineage>
</organism>
<dbReference type="AlphaFoldDB" id="A0A0D9W8V3"/>
<feature type="domain" description="RWD" evidence="16">
    <location>
        <begin position="115"/>
        <end position="260"/>
    </location>
</feature>
<feature type="compositionally biased region" description="Low complexity" evidence="13">
    <location>
        <begin position="1"/>
        <end position="18"/>
    </location>
</feature>
<evidence type="ECO:0000256" key="10">
    <source>
        <dbReference type="ARBA" id="ARBA00022786"/>
    </source>
</evidence>
<keyword evidence="7" id="KW-0479">Metal-binding</keyword>
<dbReference type="eggNOG" id="KOG1814">
    <property type="taxonomic scope" value="Eukaryota"/>
</dbReference>
<dbReference type="Gene3D" id="3.10.110.10">
    <property type="entry name" value="Ubiquitin Conjugating Enzyme"/>
    <property type="match status" value="1"/>
</dbReference>
<dbReference type="InterPro" id="IPR044066">
    <property type="entry name" value="TRIAD_supradom"/>
</dbReference>
<dbReference type="InterPro" id="IPR017907">
    <property type="entry name" value="Znf_RING_CS"/>
</dbReference>
<dbReference type="Gene3D" id="1.20.120.1750">
    <property type="match status" value="1"/>
</dbReference>
<dbReference type="Proteomes" id="UP000032180">
    <property type="component" value="Chromosome 4"/>
</dbReference>
<keyword evidence="11" id="KW-0862">Zinc</keyword>
<evidence type="ECO:0000256" key="8">
    <source>
        <dbReference type="ARBA" id="ARBA00022737"/>
    </source>
</evidence>
<evidence type="ECO:0000256" key="7">
    <source>
        <dbReference type="ARBA" id="ARBA00022723"/>
    </source>
</evidence>
<feature type="transmembrane region" description="Helical" evidence="14">
    <location>
        <begin position="638"/>
        <end position="660"/>
    </location>
</feature>
<evidence type="ECO:0000256" key="4">
    <source>
        <dbReference type="ARBA" id="ARBA00005884"/>
    </source>
</evidence>
<dbReference type="Pfam" id="PF01485">
    <property type="entry name" value="IBR"/>
    <property type="match status" value="1"/>
</dbReference>
<dbReference type="Gramene" id="LPERR04G19380.1">
    <property type="protein sequence ID" value="LPERR04G19380.1"/>
    <property type="gene ID" value="LPERR04G19380"/>
</dbReference>
<dbReference type="InterPro" id="IPR001841">
    <property type="entry name" value="Znf_RING"/>
</dbReference>
<comment type="cofactor">
    <cofactor evidence="2">
        <name>Zn(2+)</name>
        <dbReference type="ChEBI" id="CHEBI:29105"/>
    </cofactor>
</comment>
<evidence type="ECO:0000256" key="12">
    <source>
        <dbReference type="PROSITE-ProRule" id="PRU00175"/>
    </source>
</evidence>
<dbReference type="CDD" id="cd20341">
    <property type="entry name" value="BRcat_RBR_RNF14"/>
    <property type="match status" value="1"/>
</dbReference>
<keyword evidence="14" id="KW-1133">Transmembrane helix</keyword>
<evidence type="ECO:0000256" key="5">
    <source>
        <dbReference type="ARBA" id="ARBA00012251"/>
    </source>
</evidence>
<dbReference type="InterPro" id="IPR016135">
    <property type="entry name" value="UBQ-conjugating_enzyme/RWD"/>
</dbReference>
<keyword evidence="6" id="KW-0808">Transferase</keyword>
<dbReference type="SMART" id="SM00647">
    <property type="entry name" value="IBR"/>
    <property type="match status" value="2"/>
</dbReference>
<dbReference type="SMART" id="SM00591">
    <property type="entry name" value="RWD"/>
    <property type="match status" value="1"/>
</dbReference>
<comment type="similarity">
    <text evidence="4">Belongs to the RBR family. Ariadne subfamily.</text>
</comment>
<dbReference type="PROSITE" id="PS50089">
    <property type="entry name" value="ZF_RING_2"/>
    <property type="match status" value="1"/>
</dbReference>
<evidence type="ECO:0000256" key="1">
    <source>
        <dbReference type="ARBA" id="ARBA00001798"/>
    </source>
</evidence>
<dbReference type="GO" id="GO:0061630">
    <property type="term" value="F:ubiquitin protein ligase activity"/>
    <property type="evidence" value="ECO:0007669"/>
    <property type="project" value="UniProtKB-EC"/>
</dbReference>
<evidence type="ECO:0000313" key="19">
    <source>
        <dbReference type="Proteomes" id="UP000032180"/>
    </source>
</evidence>
<feature type="domain" description="RING-type" evidence="17">
    <location>
        <begin position="311"/>
        <end position="526"/>
    </location>
</feature>
<dbReference type="EC" id="2.3.2.31" evidence="5"/>
<sequence>MAAASAAAASSSSSSSPALEPHRNLSPGSSSSSGASSSSASSAAGLRPVSLCEGGSEGDVFDLDAPWAAAAEAESRLEKAAMAAAAARLSLRCNGEKGEEEEDDEIRDNRQRQEDELMALEAIYGDDLAVFGKKRGLHYFEIYIHYNLNDGAKVCAKLSSANENPKDRRCSDGIEEHGGEPDEFSYTCNFEYLPPLVLTCLLPLSYPSKDPPYFTITVKWMDGPNVLQLCEMLDNIWAELPGQEVVYQWVEWLRNSSRSYLWFDGKITLGPDIPMLKGDNRAISRSLSLDSAIPSMLSYSSKKHYQAFLEDLHMCMICLNQSKGSNFIRLPCQHLFCVNCLGTLCRMHVKEGSVFQLVCPDTKCNASIPPYVLKRLLTQDEFERWDRLTLEKALDSMSDVVYCPRCVTGCLEDEDNNALCPKCSFFFCSFCKEPCHPRKQCLTPEEKLKRRQASGGMSDREVAQEILNIKELYKDVRLCPKCRMAISKSEGCNKMVCGNCGQYFCFRCGKAIRGYDHFSGNCQLYAPRDISAWERQMEEQFENHVRNSLRPLGGTIRCPKCREKNFKDDEKYISCWACRTIYCTMCKREVQGRTETLEALKESMSINPSTPYKNKAKRSHSTFRRCKPATMEKPTRQMVPSLAILVILSVAGIAVTVAAAPPKGQQVHLFDATVLIPDNSVDDPDEYNYRLLATVVGSVEAARSVTFETYPGTFSAFLTNNQARRLSKVRGVVGVKQRDDPVPTGGQ</sequence>
<dbReference type="SUPFAM" id="SSF57850">
    <property type="entry name" value="RING/U-box"/>
    <property type="match status" value="4"/>
</dbReference>
<dbReference type="EnsemblPlants" id="LPERR04G19380.1">
    <property type="protein sequence ID" value="LPERR04G19380.1"/>
    <property type="gene ID" value="LPERR04G19380"/>
</dbReference>
<dbReference type="InterPro" id="IPR031127">
    <property type="entry name" value="E3_UB_ligase_RBR"/>
</dbReference>
<dbReference type="InterPro" id="IPR013083">
    <property type="entry name" value="Znf_RING/FYVE/PHD"/>
</dbReference>
<reference evidence="18 19" key="1">
    <citation type="submission" date="2012-08" db="EMBL/GenBank/DDBJ databases">
        <title>Oryza genome evolution.</title>
        <authorList>
            <person name="Wing R.A."/>
        </authorList>
    </citation>
    <scope>NUCLEOTIDE SEQUENCE</scope>
</reference>
<dbReference type="HOGENOM" id="CLU_021364_1_0_1"/>
<evidence type="ECO:0000259" key="16">
    <source>
        <dbReference type="PROSITE" id="PS50908"/>
    </source>
</evidence>
<evidence type="ECO:0000256" key="2">
    <source>
        <dbReference type="ARBA" id="ARBA00001947"/>
    </source>
</evidence>
<accession>A0A0D9W8V3</accession>
<keyword evidence="14" id="KW-0472">Membrane</keyword>
<feature type="region of interest" description="Disordered" evidence="13">
    <location>
        <begin position="1"/>
        <end position="50"/>
    </location>
</feature>
<dbReference type="SMART" id="SM00184">
    <property type="entry name" value="RING"/>
    <property type="match status" value="2"/>
</dbReference>
<dbReference type="Gene3D" id="3.30.40.10">
    <property type="entry name" value="Zinc/RING finger domain, C3HC4 (zinc finger)"/>
    <property type="match status" value="1"/>
</dbReference>